<dbReference type="InterPro" id="IPR027417">
    <property type="entry name" value="P-loop_NTPase"/>
</dbReference>
<protein>
    <recommendedName>
        <fullName evidence="8">DOD-type homing endonuclease domain-containing protein</fullName>
    </recommendedName>
</protein>
<dbReference type="SMART" id="SM00487">
    <property type="entry name" value="DEXDc"/>
    <property type="match status" value="1"/>
</dbReference>
<keyword evidence="3" id="KW-0347">Helicase</keyword>
<organism evidence="7">
    <name type="scientific">viral metagenome</name>
    <dbReference type="NCBI Taxonomy" id="1070528"/>
    <lineage>
        <taxon>unclassified sequences</taxon>
        <taxon>metagenomes</taxon>
        <taxon>organismal metagenomes</taxon>
    </lineage>
</organism>
<dbReference type="PANTHER" id="PTHR11274">
    <property type="entry name" value="RAD25/XP-B DNA REPAIR HELICASE"/>
    <property type="match status" value="1"/>
</dbReference>
<dbReference type="InterPro" id="IPR004042">
    <property type="entry name" value="Intein_endonuc_central"/>
</dbReference>
<dbReference type="PROSITE" id="PS50819">
    <property type="entry name" value="INTEIN_ENDONUCLEASE"/>
    <property type="match status" value="1"/>
</dbReference>
<dbReference type="SUPFAM" id="SSF51294">
    <property type="entry name" value="Hedgehog/intein (Hint) domain"/>
    <property type="match status" value="1"/>
</dbReference>
<evidence type="ECO:0008006" key="8">
    <source>
        <dbReference type="Google" id="ProtNLM"/>
    </source>
</evidence>
<dbReference type="GO" id="GO:0016787">
    <property type="term" value="F:hydrolase activity"/>
    <property type="evidence" value="ECO:0007669"/>
    <property type="project" value="UniProtKB-KW"/>
</dbReference>
<dbReference type="PANTHER" id="PTHR11274:SF0">
    <property type="entry name" value="GENERAL TRANSCRIPTION AND DNA REPAIR FACTOR IIH HELICASE SUBUNIT XPB"/>
    <property type="match status" value="1"/>
</dbReference>
<dbReference type="Gene3D" id="3.10.28.10">
    <property type="entry name" value="Homing endonucleases"/>
    <property type="match status" value="1"/>
</dbReference>
<dbReference type="GO" id="GO:0030908">
    <property type="term" value="P:protein splicing"/>
    <property type="evidence" value="ECO:0007669"/>
    <property type="project" value="InterPro"/>
</dbReference>
<evidence type="ECO:0000259" key="5">
    <source>
        <dbReference type="PROSITE" id="PS50819"/>
    </source>
</evidence>
<evidence type="ECO:0000256" key="2">
    <source>
        <dbReference type="ARBA" id="ARBA00022801"/>
    </source>
</evidence>
<keyword evidence="2" id="KW-0378">Hydrolase</keyword>
<dbReference type="InterPro" id="IPR036844">
    <property type="entry name" value="Hint_dom_sf"/>
</dbReference>
<dbReference type="InterPro" id="IPR014001">
    <property type="entry name" value="Helicase_ATP-bd"/>
</dbReference>
<dbReference type="GO" id="GO:0004519">
    <property type="term" value="F:endonuclease activity"/>
    <property type="evidence" value="ECO:0007669"/>
    <property type="project" value="InterPro"/>
</dbReference>
<dbReference type="InterPro" id="IPR027434">
    <property type="entry name" value="Homing_endonucl"/>
</dbReference>
<dbReference type="Pfam" id="PF04851">
    <property type="entry name" value="ResIII"/>
    <property type="match status" value="1"/>
</dbReference>
<dbReference type="InterPro" id="IPR050615">
    <property type="entry name" value="ATP-dep_DNA_Helicase"/>
</dbReference>
<evidence type="ECO:0000256" key="3">
    <source>
        <dbReference type="ARBA" id="ARBA00022806"/>
    </source>
</evidence>
<dbReference type="InterPro" id="IPR001650">
    <property type="entry name" value="Helicase_C-like"/>
</dbReference>
<feature type="domain" description="Helicase ATP-binding" evidence="6">
    <location>
        <begin position="445"/>
        <end position="594"/>
    </location>
</feature>
<proteinExistence type="predicted"/>
<dbReference type="GO" id="GO:0004386">
    <property type="term" value="F:helicase activity"/>
    <property type="evidence" value="ECO:0007669"/>
    <property type="project" value="UniProtKB-KW"/>
</dbReference>
<dbReference type="InterPro" id="IPR007868">
    <property type="entry name" value="Hom_end_hint"/>
</dbReference>
<dbReference type="InterPro" id="IPR007869">
    <property type="entry name" value="Homing_endonuc_PI-Sce"/>
</dbReference>
<keyword evidence="1" id="KW-0547">Nucleotide-binding</keyword>
<evidence type="ECO:0000256" key="4">
    <source>
        <dbReference type="ARBA" id="ARBA00022840"/>
    </source>
</evidence>
<dbReference type="Pfam" id="PF05203">
    <property type="entry name" value="Hom_end_hint"/>
    <property type="match status" value="1"/>
</dbReference>
<dbReference type="EMBL" id="MN739730">
    <property type="protein sequence ID" value="QHT23323.1"/>
    <property type="molecule type" value="Genomic_DNA"/>
</dbReference>
<evidence type="ECO:0000313" key="7">
    <source>
        <dbReference type="EMBL" id="QHT23323.1"/>
    </source>
</evidence>
<sequence>MKPYLGKKGYTILKKDLSSEQIQKIKKDLTIKPHVHGSPAQDTQNVYFVYRESNNKIYVPQFYGIKEFGPPSKIELSEGENIDLEFNGQLRDYQIPVVDKYMEHISKTDGGGGLLELPCGFGKCLGKGTKLMLANGEFEFVENIKVGDLLMGDDSTPRKVLSLARGREQMYRISSKKGDEYVCNESHILSLKCSTYCSKKLQKGDIIDISVKDFLKLPKSFHGRGGPLLGYKTQIKFKEQKVDFDPYLFGFWLGDGSSSSSKITTQEGCILKYMVDLFKNEYTDLYLRYHSKYDYNICSLKKTNRFMSFIRNNNLLNNKHIPYEYKCNSRDVQLKLLAGLIDSDGYNKTNCYEIIQKNNELAEDIVYLCRSLGFACYSRKSKKTCYNSKNGPKEGIYNRISIYGAGMEEIPVLCKRKQNLHRKQIKNALAYRIHIEKLEEDDYYGFEIDGNKRFVLGDFSVTHNTSIGLNVITRLKKKTIVIVHKEFLMNQWIERIQQFLPTARIGKIQGQIIDIENKDIVLCMLQSLAMKDYPSTMFDSFGFMIIDEVHHISSEVFSNSLFKIVTRYILGLSATMNRKDGTSFVFKMFLGDVVFKGKREEKLSVEVRAIEYKANDDEFNHVITDFRGNTSYSSMITKLCEYNHRSEFILRVLVDLLRENENQQIMILAHNKNLLKYLFDAIKHRNIADSSVGYYIGGMKEVALKETETKKVVIATYAMASEGLDIKTLTTLIMATPKTDIEQSVGRILREKNENGPLVVDIIDSHEPFKNQWKKRKAFYMKEKYKIVKTSNDVYMRVDTKNINNSDNIWETLYDPSCKKETKSKKYICHSDTDPFLQGTCFIKI</sequence>
<reference evidence="7" key="1">
    <citation type="journal article" date="2020" name="Nature">
        <title>Giant virus diversity and host interactions through global metagenomics.</title>
        <authorList>
            <person name="Schulz F."/>
            <person name="Roux S."/>
            <person name="Paez-Espino D."/>
            <person name="Jungbluth S."/>
            <person name="Walsh D.A."/>
            <person name="Denef V.J."/>
            <person name="McMahon K.D."/>
            <person name="Konstantinidis K.T."/>
            <person name="Eloe-Fadrosh E.A."/>
            <person name="Kyrpides N.C."/>
            <person name="Woyke T."/>
        </authorList>
    </citation>
    <scope>NUCLEOTIDE SEQUENCE</scope>
    <source>
        <strain evidence="7">GVMAG-M-3300023179-116</strain>
    </source>
</reference>
<dbReference type="PROSITE" id="PS51192">
    <property type="entry name" value="HELICASE_ATP_BIND_1"/>
    <property type="match status" value="1"/>
</dbReference>
<name>A0A6C0E497_9ZZZZ</name>
<dbReference type="SUPFAM" id="SSF55608">
    <property type="entry name" value="Homing endonucleases"/>
    <property type="match status" value="1"/>
</dbReference>
<dbReference type="Gene3D" id="3.40.50.300">
    <property type="entry name" value="P-loop containing nucleotide triphosphate hydrolases"/>
    <property type="match status" value="2"/>
</dbReference>
<accession>A0A6C0E497</accession>
<dbReference type="SUPFAM" id="SSF52540">
    <property type="entry name" value="P-loop containing nucleoside triphosphate hydrolases"/>
    <property type="match status" value="1"/>
</dbReference>
<dbReference type="Pfam" id="PF05204">
    <property type="entry name" value="Hom_end"/>
    <property type="match status" value="1"/>
</dbReference>
<dbReference type="Gene3D" id="2.170.16.10">
    <property type="entry name" value="Hedgehog/Intein (Hint) domain"/>
    <property type="match status" value="1"/>
</dbReference>
<evidence type="ECO:0000256" key="1">
    <source>
        <dbReference type="ARBA" id="ARBA00022741"/>
    </source>
</evidence>
<keyword evidence="4" id="KW-0067">ATP-binding</keyword>
<dbReference type="AlphaFoldDB" id="A0A6C0E497"/>
<dbReference type="Pfam" id="PF00271">
    <property type="entry name" value="Helicase_C"/>
    <property type="match status" value="1"/>
</dbReference>
<feature type="domain" description="DOD-type homing endonuclease" evidence="5">
    <location>
        <begin position="248"/>
        <end position="374"/>
    </location>
</feature>
<dbReference type="GO" id="GO:0005524">
    <property type="term" value="F:ATP binding"/>
    <property type="evidence" value="ECO:0007669"/>
    <property type="project" value="UniProtKB-KW"/>
</dbReference>
<evidence type="ECO:0000259" key="6">
    <source>
        <dbReference type="PROSITE" id="PS51192"/>
    </source>
</evidence>
<dbReference type="InterPro" id="IPR006935">
    <property type="entry name" value="Helicase/UvrB_N"/>
</dbReference>
<dbReference type="GO" id="GO:0003677">
    <property type="term" value="F:DNA binding"/>
    <property type="evidence" value="ECO:0007669"/>
    <property type="project" value="InterPro"/>
</dbReference>